<dbReference type="EMBL" id="MU070402">
    <property type="protein sequence ID" value="KAF5827905.1"/>
    <property type="molecule type" value="Genomic_DNA"/>
</dbReference>
<protein>
    <recommendedName>
        <fullName evidence="3">Encoded protein</fullName>
    </recommendedName>
</protein>
<gene>
    <name evidence="1" type="ORF">DUNSADRAFT_18545</name>
</gene>
<comment type="caution">
    <text evidence="1">The sequence shown here is derived from an EMBL/GenBank/DDBJ whole genome shotgun (WGS) entry which is preliminary data.</text>
</comment>
<reference evidence="1" key="1">
    <citation type="submission" date="2017-08" db="EMBL/GenBank/DDBJ databases">
        <authorList>
            <person name="Polle J.E."/>
            <person name="Barry K."/>
            <person name="Cushman J."/>
            <person name="Schmutz J."/>
            <person name="Tran D."/>
            <person name="Hathwaick L.T."/>
            <person name="Yim W.C."/>
            <person name="Jenkins J."/>
            <person name="Mckie-Krisberg Z.M."/>
            <person name="Prochnik S."/>
            <person name="Lindquist E."/>
            <person name="Dockter R.B."/>
            <person name="Adam C."/>
            <person name="Molina H."/>
            <person name="Bunkerborg J."/>
            <person name="Jin E."/>
            <person name="Buchheim M."/>
            <person name="Magnuson J."/>
        </authorList>
    </citation>
    <scope>NUCLEOTIDE SEQUENCE</scope>
    <source>
        <strain evidence="1">CCAP 19/18</strain>
    </source>
</reference>
<sequence length="81" mass="9518">MFISRPDLTGCMLSFNRSISSQAPGSIIMAMIQNSVHEFTQWRRGHEIAQPRQTNAWTQRFKSRIKFWAISESKLERKEEC</sequence>
<keyword evidence="2" id="KW-1185">Reference proteome</keyword>
<evidence type="ECO:0000313" key="1">
    <source>
        <dbReference type="EMBL" id="KAF5827905.1"/>
    </source>
</evidence>
<dbReference type="Proteomes" id="UP000815325">
    <property type="component" value="Unassembled WGS sequence"/>
</dbReference>
<organism evidence="1 2">
    <name type="scientific">Dunaliella salina</name>
    <name type="common">Green alga</name>
    <name type="synonym">Protococcus salinus</name>
    <dbReference type="NCBI Taxonomy" id="3046"/>
    <lineage>
        <taxon>Eukaryota</taxon>
        <taxon>Viridiplantae</taxon>
        <taxon>Chlorophyta</taxon>
        <taxon>core chlorophytes</taxon>
        <taxon>Chlorophyceae</taxon>
        <taxon>CS clade</taxon>
        <taxon>Chlamydomonadales</taxon>
        <taxon>Dunaliellaceae</taxon>
        <taxon>Dunaliella</taxon>
    </lineage>
</organism>
<proteinExistence type="predicted"/>
<name>A0ABQ7FZY1_DUNSA</name>
<evidence type="ECO:0000313" key="2">
    <source>
        <dbReference type="Proteomes" id="UP000815325"/>
    </source>
</evidence>
<evidence type="ECO:0008006" key="3">
    <source>
        <dbReference type="Google" id="ProtNLM"/>
    </source>
</evidence>
<accession>A0ABQ7FZY1</accession>